<evidence type="ECO:0000313" key="3">
    <source>
        <dbReference type="EMBL" id="TNC52402.1"/>
    </source>
</evidence>
<comment type="caution">
    <text evidence="3">The sequence shown here is derived from an EMBL/GenBank/DDBJ whole genome shotgun (WGS) entry which is preliminary data.</text>
</comment>
<dbReference type="SUPFAM" id="SSF103481">
    <property type="entry name" value="Multidrug resistance efflux transporter EmrE"/>
    <property type="match status" value="2"/>
</dbReference>
<dbReference type="Pfam" id="PF00892">
    <property type="entry name" value="EamA"/>
    <property type="match status" value="2"/>
</dbReference>
<feature type="transmembrane region" description="Helical" evidence="1">
    <location>
        <begin position="108"/>
        <end position="126"/>
    </location>
</feature>
<reference evidence="3 4" key="1">
    <citation type="submission" date="2019-06" db="EMBL/GenBank/DDBJ databases">
        <title>YIM 131921 draft genome.</title>
        <authorList>
            <person name="Jiang L."/>
        </authorList>
    </citation>
    <scope>NUCLEOTIDE SEQUENCE [LARGE SCALE GENOMIC DNA]</scope>
    <source>
        <strain evidence="3 4">YIM 131921</strain>
    </source>
</reference>
<dbReference type="EMBL" id="VDFU01000002">
    <property type="protein sequence ID" value="TNC52402.1"/>
    <property type="molecule type" value="Genomic_DNA"/>
</dbReference>
<sequence>MTAATAIPQRNDARLGIALMVLTCVIFSLQDGVSRHLAEATNVTMVVMVRFWFFAGFVILLGRAQQGSVRAAARTSHPVLQILRAILLVVEICVTIYAFTLLGLAQSHALFAACPLLIAALSGPVLGEKVGWRRWTAIGVGFLGILIILRPGVAVFDPRGLTALCGALLFALYSLLTRFVARKDSAATSFFWTGTVGAVAMTAVGLFHWEPMSAADWALMVLLSVMAITGHWLLIKTYEVAEASTVQPFAYLQLVFASAIGVTVFDETLHGTTVIGAAVVVGAGLFTLWRERARRSKDPA</sequence>
<feature type="transmembrane region" description="Helical" evidence="1">
    <location>
        <begin position="82"/>
        <end position="102"/>
    </location>
</feature>
<dbReference type="AlphaFoldDB" id="A0A5C4N5S8"/>
<dbReference type="InterPro" id="IPR037185">
    <property type="entry name" value="EmrE-like"/>
</dbReference>
<keyword evidence="1" id="KW-0812">Transmembrane</keyword>
<dbReference type="PANTHER" id="PTHR22911:SF103">
    <property type="entry name" value="BLR2811 PROTEIN"/>
    <property type="match status" value="1"/>
</dbReference>
<feature type="transmembrane region" description="Helical" evidence="1">
    <location>
        <begin position="271"/>
        <end position="289"/>
    </location>
</feature>
<keyword evidence="1" id="KW-1133">Transmembrane helix</keyword>
<feature type="transmembrane region" description="Helical" evidence="1">
    <location>
        <begin position="12"/>
        <end position="30"/>
    </location>
</feature>
<feature type="transmembrane region" description="Helical" evidence="1">
    <location>
        <begin position="246"/>
        <end position="265"/>
    </location>
</feature>
<feature type="domain" description="EamA" evidence="2">
    <location>
        <begin position="15"/>
        <end position="149"/>
    </location>
</feature>
<dbReference type="Proteomes" id="UP000305887">
    <property type="component" value="Unassembled WGS sequence"/>
</dbReference>
<keyword evidence="4" id="KW-1185">Reference proteome</keyword>
<feature type="transmembrane region" description="Helical" evidence="1">
    <location>
        <begin position="42"/>
        <end position="61"/>
    </location>
</feature>
<name>A0A5C4N5S8_9RHOB</name>
<accession>A0A5C4N5S8</accession>
<dbReference type="InterPro" id="IPR000620">
    <property type="entry name" value="EamA_dom"/>
</dbReference>
<organism evidence="3 4">
    <name type="scientific">Rubellimicrobium rubrum</name>
    <dbReference type="NCBI Taxonomy" id="2585369"/>
    <lineage>
        <taxon>Bacteria</taxon>
        <taxon>Pseudomonadati</taxon>
        <taxon>Pseudomonadota</taxon>
        <taxon>Alphaproteobacteria</taxon>
        <taxon>Rhodobacterales</taxon>
        <taxon>Roseobacteraceae</taxon>
        <taxon>Rubellimicrobium</taxon>
    </lineage>
</organism>
<dbReference type="OrthoDB" id="9807937at2"/>
<dbReference type="RefSeq" id="WP_139075086.1">
    <property type="nucleotide sequence ID" value="NZ_VDFU01000002.1"/>
</dbReference>
<feature type="transmembrane region" description="Helical" evidence="1">
    <location>
        <begin position="135"/>
        <end position="155"/>
    </location>
</feature>
<evidence type="ECO:0000313" key="4">
    <source>
        <dbReference type="Proteomes" id="UP000305887"/>
    </source>
</evidence>
<feature type="transmembrane region" description="Helical" evidence="1">
    <location>
        <begin position="215"/>
        <end position="234"/>
    </location>
</feature>
<dbReference type="PANTHER" id="PTHR22911">
    <property type="entry name" value="ACYL-MALONYL CONDENSING ENZYME-RELATED"/>
    <property type="match status" value="1"/>
</dbReference>
<feature type="domain" description="EamA" evidence="2">
    <location>
        <begin position="161"/>
        <end position="287"/>
    </location>
</feature>
<protein>
    <submittedName>
        <fullName evidence="3">DMT family transporter</fullName>
    </submittedName>
</protein>
<evidence type="ECO:0000259" key="2">
    <source>
        <dbReference type="Pfam" id="PF00892"/>
    </source>
</evidence>
<keyword evidence="1" id="KW-0472">Membrane</keyword>
<dbReference type="GO" id="GO:0016020">
    <property type="term" value="C:membrane"/>
    <property type="evidence" value="ECO:0007669"/>
    <property type="project" value="InterPro"/>
</dbReference>
<evidence type="ECO:0000256" key="1">
    <source>
        <dbReference type="SAM" id="Phobius"/>
    </source>
</evidence>
<gene>
    <name evidence="3" type="ORF">FHG66_02345</name>
</gene>
<feature type="transmembrane region" description="Helical" evidence="1">
    <location>
        <begin position="161"/>
        <end position="181"/>
    </location>
</feature>
<proteinExistence type="predicted"/>
<feature type="transmembrane region" description="Helical" evidence="1">
    <location>
        <begin position="190"/>
        <end position="209"/>
    </location>
</feature>